<evidence type="ECO:0000256" key="6">
    <source>
        <dbReference type="ARBA" id="ARBA00022777"/>
    </source>
</evidence>
<dbReference type="FunFam" id="3.30.565.10:FF:000037">
    <property type="entry name" value="Hybrid sensor histidine kinase/response regulator"/>
    <property type="match status" value="1"/>
</dbReference>
<comment type="catalytic activity">
    <reaction evidence="1">
        <text>ATP + protein L-histidine = ADP + protein N-phospho-L-histidine.</text>
        <dbReference type="EC" id="2.7.13.3"/>
    </reaction>
</comment>
<dbReference type="InterPro" id="IPR003594">
    <property type="entry name" value="HATPase_dom"/>
</dbReference>
<evidence type="ECO:0000256" key="1">
    <source>
        <dbReference type="ARBA" id="ARBA00000085"/>
    </source>
</evidence>
<dbReference type="InterPro" id="IPR036890">
    <property type="entry name" value="HATPase_C_sf"/>
</dbReference>
<dbReference type="AlphaFoldDB" id="A0A174DVL7"/>
<dbReference type="InterPro" id="IPR003661">
    <property type="entry name" value="HisK_dim/P_dom"/>
</dbReference>
<organism evidence="10 11">
    <name type="scientific">Clostridium disporicum</name>
    <dbReference type="NCBI Taxonomy" id="84024"/>
    <lineage>
        <taxon>Bacteria</taxon>
        <taxon>Bacillati</taxon>
        <taxon>Bacillota</taxon>
        <taxon>Clostridia</taxon>
        <taxon>Eubacteriales</taxon>
        <taxon>Clostridiaceae</taxon>
        <taxon>Clostridium</taxon>
    </lineage>
</organism>
<evidence type="ECO:0000256" key="7">
    <source>
        <dbReference type="ARBA" id="ARBA00022840"/>
    </source>
</evidence>
<evidence type="ECO:0000256" key="4">
    <source>
        <dbReference type="ARBA" id="ARBA00022679"/>
    </source>
</evidence>
<evidence type="ECO:0000259" key="9">
    <source>
        <dbReference type="PROSITE" id="PS50109"/>
    </source>
</evidence>
<dbReference type="SUPFAM" id="SSF55874">
    <property type="entry name" value="ATPase domain of HSP90 chaperone/DNA topoisomerase II/histidine kinase"/>
    <property type="match status" value="1"/>
</dbReference>
<dbReference type="PROSITE" id="PS50109">
    <property type="entry name" value="HIS_KIN"/>
    <property type="match status" value="1"/>
</dbReference>
<accession>A0A174DVL7</accession>
<proteinExistence type="predicted"/>
<keyword evidence="4 10" id="KW-0808">Transferase</keyword>
<dbReference type="InterPro" id="IPR005467">
    <property type="entry name" value="His_kinase_dom"/>
</dbReference>
<dbReference type="CDD" id="cd00082">
    <property type="entry name" value="HisKA"/>
    <property type="match status" value="1"/>
</dbReference>
<dbReference type="Gene3D" id="3.30.565.10">
    <property type="entry name" value="Histidine kinase-like ATPase, C-terminal domain"/>
    <property type="match status" value="1"/>
</dbReference>
<evidence type="ECO:0000313" key="11">
    <source>
        <dbReference type="Proteomes" id="UP000095558"/>
    </source>
</evidence>
<keyword evidence="6 10" id="KW-0418">Kinase</keyword>
<name>A0A174DVL7_9CLOT</name>
<keyword evidence="5" id="KW-0547">Nucleotide-binding</keyword>
<dbReference type="SMART" id="SM00387">
    <property type="entry name" value="HATPase_c"/>
    <property type="match status" value="1"/>
</dbReference>
<keyword evidence="3" id="KW-0597">Phosphoprotein</keyword>
<sequence>MILLKKKNMNQKVKKYEEAFHAELIKNELFTNMSHEFKTPLNIIFSAVQLIGHGIKSNQIVNVDNFNLEKYINSIKQNSYRLLRLVTNIIDVSEFDMGYYNLNMTNCNIVYLVEDMVASIVDYVEGKNIEITFDTEVEEVMLACDQEKIERIVLNLISNAIKYTSKDKTKVGKIDVNLSIDNGYVLISIKDNGIGISQEEIGIIFNRFKRINNKLNRMTEGSGIGLALVKSLVEMHEGEIKVNSEIGQGTQFTFSIPIRTVNDCSTEHKKMVKTTKIERCIVEFSDIYEF</sequence>
<dbReference type="EC" id="2.7.13.3" evidence="2"/>
<dbReference type="Proteomes" id="UP000095558">
    <property type="component" value="Unassembled WGS sequence"/>
</dbReference>
<dbReference type="CDD" id="cd00075">
    <property type="entry name" value="HATPase"/>
    <property type="match status" value="1"/>
</dbReference>
<dbReference type="EMBL" id="CYZV01000019">
    <property type="protein sequence ID" value="CUO28236.1"/>
    <property type="molecule type" value="Genomic_DNA"/>
</dbReference>
<feature type="domain" description="Histidine kinase" evidence="9">
    <location>
        <begin position="32"/>
        <end position="260"/>
    </location>
</feature>
<keyword evidence="7" id="KW-0067">ATP-binding</keyword>
<dbReference type="GO" id="GO:0005524">
    <property type="term" value="F:ATP binding"/>
    <property type="evidence" value="ECO:0007669"/>
    <property type="project" value="UniProtKB-KW"/>
</dbReference>
<dbReference type="PRINTS" id="PR00344">
    <property type="entry name" value="BCTRLSENSOR"/>
</dbReference>
<evidence type="ECO:0000256" key="8">
    <source>
        <dbReference type="ARBA" id="ARBA00023012"/>
    </source>
</evidence>
<dbReference type="Pfam" id="PF00512">
    <property type="entry name" value="HisKA"/>
    <property type="match status" value="1"/>
</dbReference>
<evidence type="ECO:0000313" key="10">
    <source>
        <dbReference type="EMBL" id="CUO28236.1"/>
    </source>
</evidence>
<dbReference type="SMART" id="SM00388">
    <property type="entry name" value="HisKA"/>
    <property type="match status" value="1"/>
</dbReference>
<gene>
    <name evidence="10" type="primary">pleC_1</name>
    <name evidence="10" type="ORF">ERS852470_01900</name>
</gene>
<evidence type="ECO:0000256" key="5">
    <source>
        <dbReference type="ARBA" id="ARBA00022741"/>
    </source>
</evidence>
<dbReference type="Pfam" id="PF02518">
    <property type="entry name" value="HATPase_c"/>
    <property type="match status" value="1"/>
</dbReference>
<dbReference type="PANTHER" id="PTHR43547">
    <property type="entry name" value="TWO-COMPONENT HISTIDINE KINASE"/>
    <property type="match status" value="1"/>
</dbReference>
<dbReference type="Gene3D" id="1.10.287.130">
    <property type="match status" value="1"/>
</dbReference>
<evidence type="ECO:0000256" key="2">
    <source>
        <dbReference type="ARBA" id="ARBA00012438"/>
    </source>
</evidence>
<dbReference type="InterPro" id="IPR036097">
    <property type="entry name" value="HisK_dim/P_sf"/>
</dbReference>
<evidence type="ECO:0000256" key="3">
    <source>
        <dbReference type="ARBA" id="ARBA00022553"/>
    </source>
</evidence>
<dbReference type="InterPro" id="IPR004358">
    <property type="entry name" value="Sig_transdc_His_kin-like_C"/>
</dbReference>
<dbReference type="PANTHER" id="PTHR43547:SF2">
    <property type="entry name" value="HYBRID SIGNAL TRANSDUCTION HISTIDINE KINASE C"/>
    <property type="match status" value="1"/>
</dbReference>
<reference evidence="10 11" key="1">
    <citation type="submission" date="2015-09" db="EMBL/GenBank/DDBJ databases">
        <authorList>
            <consortium name="Pathogen Informatics"/>
        </authorList>
    </citation>
    <scope>NUCLEOTIDE SEQUENCE [LARGE SCALE GENOMIC DNA]</scope>
    <source>
        <strain evidence="10 11">2789STDY5834855</strain>
    </source>
</reference>
<dbReference type="GO" id="GO:0000155">
    <property type="term" value="F:phosphorelay sensor kinase activity"/>
    <property type="evidence" value="ECO:0007669"/>
    <property type="project" value="InterPro"/>
</dbReference>
<protein>
    <recommendedName>
        <fullName evidence="2">histidine kinase</fullName>
        <ecNumber evidence="2">2.7.13.3</ecNumber>
    </recommendedName>
</protein>
<dbReference type="SUPFAM" id="SSF47384">
    <property type="entry name" value="Homodimeric domain of signal transducing histidine kinase"/>
    <property type="match status" value="1"/>
</dbReference>
<keyword evidence="8" id="KW-0902">Two-component regulatory system</keyword>